<keyword evidence="7" id="KW-1185">Reference proteome</keyword>
<dbReference type="InterPro" id="IPR032675">
    <property type="entry name" value="LRR_dom_sf"/>
</dbReference>
<dbReference type="Gene3D" id="1.10.220.20">
    <property type="match status" value="1"/>
</dbReference>
<name>A0A814B6M5_9BILA</name>
<dbReference type="InterPro" id="IPR001810">
    <property type="entry name" value="F-box_dom"/>
</dbReference>
<dbReference type="PROSITE" id="PS51450">
    <property type="entry name" value="LRR"/>
    <property type="match status" value="4"/>
</dbReference>
<dbReference type="Pfam" id="PF01369">
    <property type="entry name" value="Sec7"/>
    <property type="match status" value="1"/>
</dbReference>
<comment type="caution">
    <text evidence="5">The sequence shown here is derived from an EMBL/GenBank/DDBJ whole genome shotgun (WGS) entry which is preliminary data.</text>
</comment>
<evidence type="ECO:0000259" key="4">
    <source>
        <dbReference type="PROSITE" id="PS50190"/>
    </source>
</evidence>
<evidence type="ECO:0000256" key="1">
    <source>
        <dbReference type="ARBA" id="ARBA00022614"/>
    </source>
</evidence>
<dbReference type="SUPFAM" id="SSF48425">
    <property type="entry name" value="Sec7 domain"/>
    <property type="match status" value="1"/>
</dbReference>
<accession>A0A814B6M5</accession>
<reference evidence="5" key="1">
    <citation type="submission" date="2021-02" db="EMBL/GenBank/DDBJ databases">
        <authorList>
            <person name="Nowell W R."/>
        </authorList>
    </citation>
    <scope>NUCLEOTIDE SEQUENCE</scope>
</reference>
<organism evidence="5 7">
    <name type="scientific">Didymodactylos carnosus</name>
    <dbReference type="NCBI Taxonomy" id="1234261"/>
    <lineage>
        <taxon>Eukaryota</taxon>
        <taxon>Metazoa</taxon>
        <taxon>Spiralia</taxon>
        <taxon>Gnathifera</taxon>
        <taxon>Rotifera</taxon>
        <taxon>Eurotatoria</taxon>
        <taxon>Bdelloidea</taxon>
        <taxon>Philodinida</taxon>
        <taxon>Philodinidae</taxon>
        <taxon>Didymodactylos</taxon>
    </lineage>
</organism>
<keyword evidence="3" id="KW-0539">Nucleus</keyword>
<dbReference type="InterPro" id="IPR023394">
    <property type="entry name" value="Sec7_C_sf"/>
</dbReference>
<dbReference type="PRINTS" id="PR00019">
    <property type="entry name" value="LEURICHRPT"/>
</dbReference>
<dbReference type="GO" id="GO:0032012">
    <property type="term" value="P:regulation of ARF protein signal transduction"/>
    <property type="evidence" value="ECO:0007669"/>
    <property type="project" value="InterPro"/>
</dbReference>
<dbReference type="Gene3D" id="1.20.1280.50">
    <property type="match status" value="1"/>
</dbReference>
<dbReference type="OrthoDB" id="17912at2759"/>
<dbReference type="Gene3D" id="3.80.10.10">
    <property type="entry name" value="Ribonuclease Inhibitor"/>
    <property type="match status" value="1"/>
</dbReference>
<dbReference type="PANTHER" id="PTHR45752:SF196">
    <property type="entry name" value="GH17740P"/>
    <property type="match status" value="1"/>
</dbReference>
<dbReference type="GO" id="GO:0005085">
    <property type="term" value="F:guanyl-nucleotide exchange factor activity"/>
    <property type="evidence" value="ECO:0007669"/>
    <property type="project" value="InterPro"/>
</dbReference>
<dbReference type="SMART" id="SM00222">
    <property type="entry name" value="Sec7"/>
    <property type="match status" value="1"/>
</dbReference>
<dbReference type="EMBL" id="CAJNOQ010001843">
    <property type="protein sequence ID" value="CAF0922779.1"/>
    <property type="molecule type" value="Genomic_DNA"/>
</dbReference>
<dbReference type="SUPFAM" id="SSF81383">
    <property type="entry name" value="F-box domain"/>
    <property type="match status" value="1"/>
</dbReference>
<dbReference type="InterPro" id="IPR057437">
    <property type="entry name" value="PIF1/LRR1_PH"/>
</dbReference>
<dbReference type="InterPro" id="IPR036047">
    <property type="entry name" value="F-box-like_dom_sf"/>
</dbReference>
<dbReference type="AlphaFoldDB" id="A0A814B6M5"/>
<dbReference type="Gene3D" id="1.10.1000.11">
    <property type="entry name" value="Arf Nucleotide-binding Site Opener,domain 2"/>
    <property type="match status" value="1"/>
</dbReference>
<dbReference type="Pfam" id="PF25344">
    <property type="entry name" value="PH_LRR1"/>
    <property type="match status" value="1"/>
</dbReference>
<dbReference type="Pfam" id="PF13855">
    <property type="entry name" value="LRR_8"/>
    <property type="match status" value="1"/>
</dbReference>
<gene>
    <name evidence="5" type="ORF">GPM918_LOCUS9748</name>
    <name evidence="6" type="ORF">SRO942_LOCUS9749</name>
</gene>
<dbReference type="InterPro" id="IPR050715">
    <property type="entry name" value="LRR-SigEffector_domain"/>
</dbReference>
<evidence type="ECO:0000313" key="7">
    <source>
        <dbReference type="Proteomes" id="UP000663829"/>
    </source>
</evidence>
<evidence type="ECO:0000256" key="2">
    <source>
        <dbReference type="ARBA" id="ARBA00022737"/>
    </source>
</evidence>
<evidence type="ECO:0000256" key="3">
    <source>
        <dbReference type="ARBA" id="ARBA00023242"/>
    </source>
</evidence>
<feature type="domain" description="SEC7" evidence="4">
    <location>
        <begin position="78"/>
        <end position="243"/>
    </location>
</feature>
<dbReference type="InterPro" id="IPR000904">
    <property type="entry name" value="Sec7_dom"/>
</dbReference>
<keyword evidence="2" id="KW-0677">Repeat</keyword>
<keyword evidence="1" id="KW-0433">Leucine-rich repeat</keyword>
<dbReference type="SUPFAM" id="SSF52058">
    <property type="entry name" value="L domain-like"/>
    <property type="match status" value="1"/>
</dbReference>
<dbReference type="Proteomes" id="UP000681722">
    <property type="component" value="Unassembled WGS sequence"/>
</dbReference>
<dbReference type="InterPro" id="IPR048003">
    <property type="entry name" value="FBXO8_F-box"/>
</dbReference>
<dbReference type="Pfam" id="PF13516">
    <property type="entry name" value="LRR_6"/>
    <property type="match status" value="1"/>
</dbReference>
<dbReference type="SMART" id="SM00364">
    <property type="entry name" value="LRR_BAC"/>
    <property type="match status" value="3"/>
</dbReference>
<dbReference type="PANTHER" id="PTHR45752">
    <property type="entry name" value="LEUCINE-RICH REPEAT-CONTAINING"/>
    <property type="match status" value="1"/>
</dbReference>
<dbReference type="Proteomes" id="UP000663829">
    <property type="component" value="Unassembled WGS sequence"/>
</dbReference>
<dbReference type="Pfam" id="PF12937">
    <property type="entry name" value="F-box-like"/>
    <property type="match status" value="1"/>
</dbReference>
<dbReference type="InterPro" id="IPR035999">
    <property type="entry name" value="Sec7_dom_sf"/>
</dbReference>
<evidence type="ECO:0000313" key="5">
    <source>
        <dbReference type="EMBL" id="CAF0922779.1"/>
    </source>
</evidence>
<dbReference type="InterPro" id="IPR001611">
    <property type="entry name" value="Leu-rich_rpt"/>
</dbReference>
<dbReference type="EMBL" id="CAJOBC010001843">
    <property type="protein sequence ID" value="CAF3701856.1"/>
    <property type="molecule type" value="Genomic_DNA"/>
</dbReference>
<sequence>MGLILERLKDPLQGSTQVSKFPDLFELPPELSLNILKHLNATDLCLAACVWQTLANDEILWLGSNWTYASIYSRAHREGISFRRIYLALDEGTLTFNANYAQGLHYFIEHNLIDDNALEISKFIHNTRKLKTTEKRKLLQNRRDILERLIELQSYENQFLPNALRNFFAKLDAPEERNEYLSILIENFSKRFYECNKELGLTAASPHVKNKMSKREFIRNTRRAVNGLNDELAGHLYDNIYLVGHVAQSTIKNHKMKLECKVRVIDRKNVSNGFSAKTKSSRGVIGLSKSDEWVFIIRLYKDNVVKRYKIRDNVQTVLNRCVNDGLCTIQFKDPPHDIQLSEANVESLKTFLSGIRVTSNGLDLPSTVKSTTVDQVVKIQRPTTQMEISNAKEFPQLKGFPSTLEKLIINNSSLRTPVDHRIFTLKHLHYLDLSHNTITELPERIHFDHLHTFICTNNQLNCFHEMICPKLRYLDLSHNFLDKIYLTILKLTSLEKLNLSNNQISYIPKQLQRCLSNLQTLNISHNQIRSIPNSFSSRNRKLHTLNYSGNPLMKDKCVLYKNFNITLVELALRTIIKNRIPYDMNCLPKSLCEVLVNYELCTHCALPCLTRYGEIVVPKQLSMNGITVHTDMNQTFAVPLQERYCSNRCLLYGLKRAGMSVR</sequence>
<dbReference type="CDD" id="cd22088">
    <property type="entry name" value="F-box_FBXO8"/>
    <property type="match status" value="1"/>
</dbReference>
<protein>
    <recommendedName>
        <fullName evidence="4">SEC7 domain-containing protein</fullName>
    </recommendedName>
</protein>
<dbReference type="InterPro" id="IPR003591">
    <property type="entry name" value="Leu-rich_rpt_typical-subtyp"/>
</dbReference>
<dbReference type="SMART" id="SM00369">
    <property type="entry name" value="LRR_TYP"/>
    <property type="match status" value="3"/>
</dbReference>
<evidence type="ECO:0000313" key="6">
    <source>
        <dbReference type="EMBL" id="CAF3701856.1"/>
    </source>
</evidence>
<dbReference type="PROSITE" id="PS50190">
    <property type="entry name" value="SEC7"/>
    <property type="match status" value="1"/>
</dbReference>
<proteinExistence type="predicted"/>